<keyword evidence="3" id="KW-1185">Reference proteome</keyword>
<dbReference type="EMBL" id="CAJVQB010007375">
    <property type="protein sequence ID" value="CAG8702181.1"/>
    <property type="molecule type" value="Genomic_DNA"/>
</dbReference>
<evidence type="ECO:0000256" key="1">
    <source>
        <dbReference type="SAM" id="MobiDB-lite"/>
    </source>
</evidence>
<gene>
    <name evidence="2" type="ORF">GMARGA_LOCUS12194</name>
</gene>
<accession>A0ABN7UYE7</accession>
<evidence type="ECO:0000313" key="3">
    <source>
        <dbReference type="Proteomes" id="UP000789901"/>
    </source>
</evidence>
<name>A0ABN7UYE7_GIGMA</name>
<feature type="non-terminal residue" evidence="2">
    <location>
        <position position="118"/>
    </location>
</feature>
<proteinExistence type="predicted"/>
<protein>
    <submittedName>
        <fullName evidence="2">23472_t:CDS:1</fullName>
    </submittedName>
</protein>
<dbReference type="Proteomes" id="UP000789901">
    <property type="component" value="Unassembled WGS sequence"/>
</dbReference>
<evidence type="ECO:0000313" key="2">
    <source>
        <dbReference type="EMBL" id="CAG8702181.1"/>
    </source>
</evidence>
<organism evidence="2 3">
    <name type="scientific">Gigaspora margarita</name>
    <dbReference type="NCBI Taxonomy" id="4874"/>
    <lineage>
        <taxon>Eukaryota</taxon>
        <taxon>Fungi</taxon>
        <taxon>Fungi incertae sedis</taxon>
        <taxon>Mucoromycota</taxon>
        <taxon>Glomeromycotina</taxon>
        <taxon>Glomeromycetes</taxon>
        <taxon>Diversisporales</taxon>
        <taxon>Gigasporaceae</taxon>
        <taxon>Gigaspora</taxon>
    </lineage>
</organism>
<feature type="compositionally biased region" description="Polar residues" evidence="1">
    <location>
        <begin position="68"/>
        <end position="78"/>
    </location>
</feature>
<sequence length="118" mass="13618">MPTFYTKCWSSEPDQRPMSEVISTELEKLSKEKINKFIMNAMETETSTSMMESELIVNTVNDDKQSKPEASTYSMEFSSNDHSKSLESDLCIIKEIIKQSKPETLTHSMDFSFNDNRK</sequence>
<comment type="caution">
    <text evidence="2">The sequence shown here is derived from an EMBL/GenBank/DDBJ whole genome shotgun (WGS) entry which is preliminary data.</text>
</comment>
<reference evidence="2 3" key="1">
    <citation type="submission" date="2021-06" db="EMBL/GenBank/DDBJ databases">
        <authorList>
            <person name="Kallberg Y."/>
            <person name="Tangrot J."/>
            <person name="Rosling A."/>
        </authorList>
    </citation>
    <scope>NUCLEOTIDE SEQUENCE [LARGE SCALE GENOMIC DNA]</scope>
    <source>
        <strain evidence="2 3">120-4 pot B 10/14</strain>
    </source>
</reference>
<feature type="region of interest" description="Disordered" evidence="1">
    <location>
        <begin position="59"/>
        <end position="82"/>
    </location>
</feature>